<keyword evidence="4" id="KW-0564">Palmitate</keyword>
<dbReference type="Proteomes" id="UP000193944">
    <property type="component" value="Unassembled WGS sequence"/>
</dbReference>
<feature type="non-terminal residue" evidence="7">
    <location>
        <position position="468"/>
    </location>
</feature>
<keyword evidence="6" id="KW-0812">Transmembrane</keyword>
<keyword evidence="2" id="KW-0732">Signal</keyword>
<accession>A0A1Y1VWH4</accession>
<comment type="caution">
    <text evidence="7">The sequence shown here is derived from an EMBL/GenBank/DDBJ whole genome shotgun (WGS) entry which is preliminary data.</text>
</comment>
<evidence type="ECO:0000256" key="3">
    <source>
        <dbReference type="ARBA" id="ARBA00023136"/>
    </source>
</evidence>
<evidence type="ECO:0000313" key="8">
    <source>
        <dbReference type="Proteomes" id="UP000193944"/>
    </source>
</evidence>
<evidence type="ECO:0000256" key="2">
    <source>
        <dbReference type="ARBA" id="ARBA00022729"/>
    </source>
</evidence>
<organism evidence="7 8">
    <name type="scientific">Anaeromyces robustus</name>
    <dbReference type="NCBI Taxonomy" id="1754192"/>
    <lineage>
        <taxon>Eukaryota</taxon>
        <taxon>Fungi</taxon>
        <taxon>Fungi incertae sedis</taxon>
        <taxon>Chytridiomycota</taxon>
        <taxon>Chytridiomycota incertae sedis</taxon>
        <taxon>Neocallimastigomycetes</taxon>
        <taxon>Neocallimastigales</taxon>
        <taxon>Neocallimastigaceae</taxon>
        <taxon>Anaeromyces</taxon>
    </lineage>
</organism>
<keyword evidence="5" id="KW-0449">Lipoprotein</keyword>
<dbReference type="InterPro" id="IPR006059">
    <property type="entry name" value="SBP"/>
</dbReference>
<dbReference type="SUPFAM" id="SSF53850">
    <property type="entry name" value="Periplasmic binding protein-like II"/>
    <property type="match status" value="1"/>
</dbReference>
<sequence>MNEKCIVYGIEVSIAAFSYDPEDPYIIKIVKDFNEYAKENNLDIQLNNILLSSHNTTVLNVGYASTVETWLRKKQTDYDIFTMNTIYTSRFAKYSADLKKYVSKDLIDSYSKGIASKIGYYKDKLVGLPLYVDVGVLFSNRELIDKYNQTLPKTWNELIDSAEYIVEKEKEIGNNDIIGYIGHMPDGESSICSSLEFIYSFRDSIESDMPGFRSDNALRAFKMIKEIKNKLSSDSNFILNDMNTAITIISGKVVFGKFWYGEYGDLYISQLPGEKAGVSASCVGGRNLIVNNYVSEERKIASAKVIEFLLSKKLQIKYVLENGKHSGLDDVYYDEELCSKYKCEPFRNMQFIPRPSPSLMSYDEYSLKYISLFTNYLYGNETAENTLKQIDYLTSIYYIENNSTIGRTVIFVTSSILFIMFFTYIIVLSNKYKIYFCRYNKMIWSSMFVGLFIYISQNYFLIGELTEL</sequence>
<evidence type="ECO:0000313" key="7">
    <source>
        <dbReference type="EMBL" id="ORX65346.1"/>
    </source>
</evidence>
<dbReference type="Pfam" id="PF01547">
    <property type="entry name" value="SBP_bac_1"/>
    <property type="match status" value="1"/>
</dbReference>
<evidence type="ECO:0000256" key="1">
    <source>
        <dbReference type="ARBA" id="ARBA00022475"/>
    </source>
</evidence>
<gene>
    <name evidence="7" type="ORF">BCR32DRAFT_272789</name>
</gene>
<keyword evidence="3 6" id="KW-0472">Membrane</keyword>
<evidence type="ECO:0000256" key="6">
    <source>
        <dbReference type="SAM" id="Phobius"/>
    </source>
</evidence>
<evidence type="ECO:0000256" key="4">
    <source>
        <dbReference type="ARBA" id="ARBA00023139"/>
    </source>
</evidence>
<dbReference type="OrthoDB" id="10490736at2759"/>
<reference evidence="7 8" key="2">
    <citation type="submission" date="2016-08" db="EMBL/GenBank/DDBJ databases">
        <title>Pervasive Adenine N6-methylation of Active Genes in Fungi.</title>
        <authorList>
            <consortium name="DOE Joint Genome Institute"/>
            <person name="Mondo S.J."/>
            <person name="Dannebaum R.O."/>
            <person name="Kuo R.C."/>
            <person name="Labutti K."/>
            <person name="Haridas S."/>
            <person name="Kuo A."/>
            <person name="Salamov A."/>
            <person name="Ahrendt S.R."/>
            <person name="Lipzen A."/>
            <person name="Sullivan W."/>
            <person name="Andreopoulos W.B."/>
            <person name="Clum A."/>
            <person name="Lindquist E."/>
            <person name="Daum C."/>
            <person name="Ramamoorthy G.K."/>
            <person name="Gryganskyi A."/>
            <person name="Culley D."/>
            <person name="Magnuson J.K."/>
            <person name="James T.Y."/>
            <person name="O'Malley M.A."/>
            <person name="Stajich J.E."/>
            <person name="Spatafora J.W."/>
            <person name="Visel A."/>
            <person name="Grigoriev I.V."/>
        </authorList>
    </citation>
    <scope>NUCLEOTIDE SEQUENCE [LARGE SCALE GENOMIC DNA]</scope>
    <source>
        <strain evidence="7 8">S4</strain>
    </source>
</reference>
<dbReference type="InterPro" id="IPR050490">
    <property type="entry name" value="Bact_solute-bd_prot1"/>
</dbReference>
<reference evidence="7 8" key="1">
    <citation type="submission" date="2016-08" db="EMBL/GenBank/DDBJ databases">
        <title>A Parts List for Fungal Cellulosomes Revealed by Comparative Genomics.</title>
        <authorList>
            <consortium name="DOE Joint Genome Institute"/>
            <person name="Haitjema C.H."/>
            <person name="Gilmore S.P."/>
            <person name="Henske J.K."/>
            <person name="Solomon K.V."/>
            <person name="De Groot R."/>
            <person name="Kuo A."/>
            <person name="Mondo S.J."/>
            <person name="Salamov A.A."/>
            <person name="Labutti K."/>
            <person name="Zhao Z."/>
            <person name="Chiniquy J."/>
            <person name="Barry K."/>
            <person name="Brewer H.M."/>
            <person name="Purvine S.O."/>
            <person name="Wright A.T."/>
            <person name="Boxma B."/>
            <person name="Van Alen T."/>
            <person name="Hackstein J.H."/>
            <person name="Baker S.E."/>
            <person name="Grigoriev I.V."/>
            <person name="O'Malley M.A."/>
        </authorList>
    </citation>
    <scope>NUCLEOTIDE SEQUENCE [LARGE SCALE GENOMIC DNA]</scope>
    <source>
        <strain evidence="7 8">S4</strain>
    </source>
</reference>
<name>A0A1Y1VWH4_9FUNG</name>
<feature type="transmembrane region" description="Helical" evidence="6">
    <location>
        <begin position="442"/>
        <end position="462"/>
    </location>
</feature>
<keyword evidence="6" id="KW-1133">Transmembrane helix</keyword>
<dbReference type="PANTHER" id="PTHR43649">
    <property type="entry name" value="ARABINOSE-BINDING PROTEIN-RELATED"/>
    <property type="match status" value="1"/>
</dbReference>
<protein>
    <submittedName>
        <fullName evidence="7">Periplasmic binding protein-like II</fullName>
    </submittedName>
</protein>
<dbReference type="Gene3D" id="3.40.190.10">
    <property type="entry name" value="Periplasmic binding protein-like II"/>
    <property type="match status" value="2"/>
</dbReference>
<dbReference type="PANTHER" id="PTHR43649:SF33">
    <property type="entry name" value="POLYGALACTURONAN_RHAMNOGALACTURONAN-BINDING PROTEIN YTCQ"/>
    <property type="match status" value="1"/>
</dbReference>
<feature type="transmembrane region" description="Helical" evidence="6">
    <location>
        <begin position="409"/>
        <end position="430"/>
    </location>
</feature>
<keyword evidence="1" id="KW-1003">Cell membrane</keyword>
<proteinExistence type="predicted"/>
<dbReference type="AlphaFoldDB" id="A0A1Y1VWH4"/>
<evidence type="ECO:0000256" key="5">
    <source>
        <dbReference type="ARBA" id="ARBA00023288"/>
    </source>
</evidence>
<keyword evidence="8" id="KW-1185">Reference proteome</keyword>
<dbReference type="EMBL" id="MCFG01000467">
    <property type="protein sequence ID" value="ORX65346.1"/>
    <property type="molecule type" value="Genomic_DNA"/>
</dbReference>